<proteinExistence type="predicted"/>
<comment type="caution">
    <text evidence="2">The sequence shown here is derived from an EMBL/GenBank/DDBJ whole genome shotgun (WGS) entry which is preliminary data.</text>
</comment>
<dbReference type="OrthoDB" id="2975017at2759"/>
<dbReference type="FunFam" id="3.40.50.800:FF:000004">
    <property type="entry name" value="Glycine--tRNA ligase 2"/>
    <property type="match status" value="1"/>
</dbReference>
<name>A0A1C7MK16_GRIFR</name>
<dbReference type="STRING" id="5627.A0A1C7MK16"/>
<dbReference type="PANTHER" id="PTHR10745:SF0">
    <property type="entry name" value="GLYCINE--TRNA LIGASE"/>
    <property type="match status" value="1"/>
</dbReference>
<gene>
    <name evidence="2" type="ORF">A0H81_02047</name>
</gene>
<reference evidence="2 3" key="1">
    <citation type="submission" date="2016-03" db="EMBL/GenBank/DDBJ databases">
        <title>Whole genome sequencing of Grifola frondosa 9006-11.</title>
        <authorList>
            <person name="Min B."/>
            <person name="Park H."/>
            <person name="Kim J.-G."/>
            <person name="Cho H."/>
            <person name="Oh Y.-L."/>
            <person name="Kong W.-S."/>
            <person name="Choi I.-G."/>
        </authorList>
    </citation>
    <scope>NUCLEOTIDE SEQUENCE [LARGE SCALE GENOMIC DNA]</scope>
    <source>
        <strain evidence="2 3">9006-11</strain>
    </source>
</reference>
<evidence type="ECO:0000259" key="1">
    <source>
        <dbReference type="Pfam" id="PF03129"/>
    </source>
</evidence>
<feature type="domain" description="Anticodon-binding" evidence="1">
    <location>
        <begin position="6"/>
        <end position="77"/>
    </location>
</feature>
<dbReference type="PANTHER" id="PTHR10745">
    <property type="entry name" value="GLYCYL-TRNA SYNTHETASE/DNA POLYMERASE SUBUNIT GAMMA-2"/>
    <property type="match status" value="1"/>
</dbReference>
<dbReference type="EMBL" id="LUGG01000002">
    <property type="protein sequence ID" value="OBZ77231.1"/>
    <property type="molecule type" value="Genomic_DNA"/>
</dbReference>
<dbReference type="Gene3D" id="3.40.50.800">
    <property type="entry name" value="Anticodon-binding domain"/>
    <property type="match status" value="1"/>
</dbReference>
<dbReference type="Proteomes" id="UP000092993">
    <property type="component" value="Unassembled WGS sequence"/>
</dbReference>
<dbReference type="GO" id="GO:0004820">
    <property type="term" value="F:glycine-tRNA ligase activity"/>
    <property type="evidence" value="ECO:0007669"/>
    <property type="project" value="TreeGrafter"/>
</dbReference>
<organism evidence="2 3">
    <name type="scientific">Grifola frondosa</name>
    <name type="common">Maitake</name>
    <name type="synonym">Polyporus frondosus</name>
    <dbReference type="NCBI Taxonomy" id="5627"/>
    <lineage>
        <taxon>Eukaryota</taxon>
        <taxon>Fungi</taxon>
        <taxon>Dikarya</taxon>
        <taxon>Basidiomycota</taxon>
        <taxon>Agaricomycotina</taxon>
        <taxon>Agaricomycetes</taxon>
        <taxon>Polyporales</taxon>
        <taxon>Grifolaceae</taxon>
        <taxon>Grifola</taxon>
    </lineage>
</organism>
<protein>
    <recommendedName>
        <fullName evidence="1">Anticodon-binding domain-containing protein</fullName>
    </recommendedName>
</protein>
<dbReference type="InterPro" id="IPR036621">
    <property type="entry name" value="Anticodon-bd_dom_sf"/>
</dbReference>
<dbReference type="InterPro" id="IPR004154">
    <property type="entry name" value="Anticodon-bd"/>
</dbReference>
<keyword evidence="3" id="KW-1185">Reference proteome</keyword>
<dbReference type="InterPro" id="IPR027031">
    <property type="entry name" value="Gly-tRNA_synthase/POLG2"/>
</dbReference>
<dbReference type="GO" id="GO:0070150">
    <property type="term" value="P:mitochondrial glycyl-tRNA aminoacylation"/>
    <property type="evidence" value="ECO:0007669"/>
    <property type="project" value="TreeGrafter"/>
</dbReference>
<dbReference type="AlphaFoldDB" id="A0A1C7MK16"/>
<evidence type="ECO:0000313" key="3">
    <source>
        <dbReference type="Proteomes" id="UP000092993"/>
    </source>
</evidence>
<evidence type="ECO:0000313" key="2">
    <source>
        <dbReference type="EMBL" id="OBZ77231.1"/>
    </source>
</evidence>
<dbReference type="Pfam" id="PF03129">
    <property type="entry name" value="HGTP_anticodon"/>
    <property type="match status" value="1"/>
</dbReference>
<dbReference type="GO" id="GO:0005739">
    <property type="term" value="C:mitochondrion"/>
    <property type="evidence" value="ECO:0007669"/>
    <property type="project" value="TreeGrafter"/>
</dbReference>
<sequence length="102" mass="11223">MPIFTATKLRKAGVFSRVDDSNTSIGKRYARNDELGTPYGLTLDFASVQNRTMTLRERDTTGQLIGPIDEVIATVTELVQGSIDWAEACRRLPAYTGVQAVD</sequence>
<dbReference type="SUPFAM" id="SSF52954">
    <property type="entry name" value="Class II aaRS ABD-related"/>
    <property type="match status" value="1"/>
</dbReference>
<accession>A0A1C7MK16</accession>